<dbReference type="EMBL" id="JACIFZ010000013">
    <property type="protein sequence ID" value="MBB4225579.1"/>
    <property type="molecule type" value="Genomic_DNA"/>
</dbReference>
<protein>
    <submittedName>
        <fullName evidence="3">ParB family chromosome partitioning protein</fullName>
    </submittedName>
</protein>
<name>A0A840G1X1_9BURK</name>
<sequence>MAKSCGQGREVNVGGSLDLSALCQFRATDLLAQAAAVHTAAGAPLHVMLDSIEFDPAQPRRAVRDEGLAELAESIRLHGVLEPVSLRSQPGQASCYIVNRGERRVRAARRAGLSVIPAFLDERVDPFAQASENLHREDMSPFDLSTFIMEREREGHSRAEIARRLGKPRSFITEVAKLCEAPQDLRRAVQEGRIGGDVRLLYRLVGVARDRPEAVQALLAEGEPISRAVLEAMTAGLPPPAPSSSPGATAASVDMRAATKVVSGGHTVLVVEHDGRRGALRLKAQDGNVGEVRFGDGQHSLLPLADLRPVCWATEE</sequence>
<evidence type="ECO:0000259" key="2">
    <source>
        <dbReference type="SMART" id="SM00470"/>
    </source>
</evidence>
<accession>A0A840G1X1</accession>
<dbReference type="PANTHER" id="PTHR33375:SF1">
    <property type="entry name" value="CHROMOSOME-PARTITIONING PROTEIN PARB-RELATED"/>
    <property type="match status" value="1"/>
</dbReference>
<dbReference type="InterPro" id="IPR036086">
    <property type="entry name" value="ParB/Sulfiredoxin_sf"/>
</dbReference>
<comment type="caution">
    <text evidence="3">The sequence shown here is derived from an EMBL/GenBank/DDBJ whole genome shotgun (WGS) entry which is preliminary data.</text>
</comment>
<reference evidence="3 4" key="1">
    <citation type="submission" date="2020-08" db="EMBL/GenBank/DDBJ databases">
        <title>Genomic Encyclopedia of Type Strains, Phase IV (KMG-V): Genome sequencing to study the core and pangenomes of soil and plant-associated prokaryotes.</title>
        <authorList>
            <person name="Whitman W."/>
        </authorList>
    </citation>
    <scope>NUCLEOTIDE SEQUENCE [LARGE SCALE GENOMIC DNA]</scope>
    <source>
        <strain evidence="3 4">34/80</strain>
    </source>
</reference>
<evidence type="ECO:0000256" key="1">
    <source>
        <dbReference type="ARBA" id="ARBA00006295"/>
    </source>
</evidence>
<dbReference type="InterPro" id="IPR004437">
    <property type="entry name" value="ParB/RepB/Spo0J"/>
</dbReference>
<dbReference type="NCBIfam" id="TIGR00180">
    <property type="entry name" value="parB_part"/>
    <property type="match status" value="1"/>
</dbReference>
<dbReference type="GO" id="GO:0005694">
    <property type="term" value="C:chromosome"/>
    <property type="evidence" value="ECO:0007669"/>
    <property type="project" value="TreeGrafter"/>
</dbReference>
<dbReference type="Pfam" id="PF02195">
    <property type="entry name" value="ParB_N"/>
    <property type="match status" value="1"/>
</dbReference>
<evidence type="ECO:0000313" key="4">
    <source>
        <dbReference type="Proteomes" id="UP000524450"/>
    </source>
</evidence>
<proteinExistence type="inferred from homology"/>
<dbReference type="PANTHER" id="PTHR33375">
    <property type="entry name" value="CHROMOSOME-PARTITIONING PROTEIN PARB-RELATED"/>
    <property type="match status" value="1"/>
</dbReference>
<dbReference type="Gene3D" id="1.10.10.2830">
    <property type="match status" value="1"/>
</dbReference>
<dbReference type="InterPro" id="IPR013741">
    <property type="entry name" value="KorB_domain"/>
</dbReference>
<gene>
    <name evidence="3" type="ORF">GGD71_006392</name>
</gene>
<dbReference type="GO" id="GO:0003677">
    <property type="term" value="F:DNA binding"/>
    <property type="evidence" value="ECO:0007669"/>
    <property type="project" value="InterPro"/>
</dbReference>
<organism evidence="3 4">
    <name type="scientific">Variovorax guangxiensis</name>
    <dbReference type="NCBI Taxonomy" id="1775474"/>
    <lineage>
        <taxon>Bacteria</taxon>
        <taxon>Pseudomonadati</taxon>
        <taxon>Pseudomonadota</taxon>
        <taxon>Betaproteobacteria</taxon>
        <taxon>Burkholderiales</taxon>
        <taxon>Comamonadaceae</taxon>
        <taxon>Variovorax</taxon>
    </lineage>
</organism>
<dbReference type="Pfam" id="PF08535">
    <property type="entry name" value="KorB"/>
    <property type="match status" value="1"/>
</dbReference>
<dbReference type="RefSeq" id="WP_184642316.1">
    <property type="nucleotide sequence ID" value="NZ_JACIFZ010000013.1"/>
</dbReference>
<dbReference type="GO" id="GO:0007059">
    <property type="term" value="P:chromosome segregation"/>
    <property type="evidence" value="ECO:0007669"/>
    <property type="project" value="TreeGrafter"/>
</dbReference>
<dbReference type="SUPFAM" id="SSF110849">
    <property type="entry name" value="ParB/Sulfiredoxin"/>
    <property type="match status" value="1"/>
</dbReference>
<dbReference type="InterPro" id="IPR050336">
    <property type="entry name" value="Chromosome_partition/occlusion"/>
</dbReference>
<feature type="domain" description="ParB-like N-terminal" evidence="2">
    <location>
        <begin position="45"/>
        <end position="134"/>
    </location>
</feature>
<dbReference type="SMART" id="SM00470">
    <property type="entry name" value="ParB"/>
    <property type="match status" value="1"/>
</dbReference>
<dbReference type="InterPro" id="IPR003115">
    <property type="entry name" value="ParB_N"/>
</dbReference>
<evidence type="ECO:0000313" key="3">
    <source>
        <dbReference type="EMBL" id="MBB4225579.1"/>
    </source>
</evidence>
<dbReference type="Gene3D" id="3.90.1530.30">
    <property type="match status" value="1"/>
</dbReference>
<dbReference type="AlphaFoldDB" id="A0A840G1X1"/>
<comment type="similarity">
    <text evidence="1">Belongs to the ParB family.</text>
</comment>
<dbReference type="Proteomes" id="UP000524450">
    <property type="component" value="Unassembled WGS sequence"/>
</dbReference>